<dbReference type="InterPro" id="IPR022414">
    <property type="entry name" value="ATP-guanido_PTrfase_cat"/>
</dbReference>
<dbReference type="InterPro" id="IPR000749">
    <property type="entry name" value="ATP-guanido_PTrfase"/>
</dbReference>
<keyword evidence="4 5" id="KW-0067">ATP-binding</keyword>
<dbReference type="AlphaFoldDB" id="A0A7V3YFN6"/>
<dbReference type="GO" id="GO:0005524">
    <property type="term" value="F:ATP binding"/>
    <property type="evidence" value="ECO:0007669"/>
    <property type="project" value="UniProtKB-UniRule"/>
</dbReference>
<keyword evidence="1 5" id="KW-0808">Transferase</keyword>
<organism evidence="7">
    <name type="scientific">Candidatus Caldatribacterium californiense</name>
    <dbReference type="NCBI Taxonomy" id="1454726"/>
    <lineage>
        <taxon>Bacteria</taxon>
        <taxon>Pseudomonadati</taxon>
        <taxon>Atribacterota</taxon>
        <taxon>Atribacteria</taxon>
        <taxon>Atribacterales</taxon>
        <taxon>Candidatus Caldatribacteriaceae</taxon>
        <taxon>Candidatus Caldatribacterium</taxon>
    </lineage>
</organism>
<protein>
    <recommendedName>
        <fullName evidence="6">Phosphagen kinase C-terminal domain-containing protein</fullName>
    </recommendedName>
</protein>
<name>A0A7V3YFN6_9BACT</name>
<comment type="similarity">
    <text evidence="5">Belongs to the ATP:guanido phosphotransferase family.</text>
</comment>
<comment type="caution">
    <text evidence="5">Lacks conserved residue(s) required for the propagation of feature annotation.</text>
</comment>
<dbReference type="Gene3D" id="3.30.590.10">
    <property type="entry name" value="Glutamine synthetase/guanido kinase, catalytic domain"/>
    <property type="match status" value="1"/>
</dbReference>
<dbReference type="GO" id="GO:0005615">
    <property type="term" value="C:extracellular space"/>
    <property type="evidence" value="ECO:0007669"/>
    <property type="project" value="TreeGrafter"/>
</dbReference>
<sequence length="324" mass="37628">MRVCVPWKKALPSLGVVREKTQIVLARNLEGLPFPSSRFFRPLFSEEVERRVTEVICREGRGFGFFRRHNGEGTVSFVRERKGQKFGVVLGSGDHLRIFSERMAPLQRADFEAVRRLDRWLERFLDYAFDPQWGYLTTSPRWMGTGLKIFVWLHLPALSLVYGEDQVLQWFRERQEFVVSGYGGTKEPVAHVFEITNRYTLGVTEEEIFQGMSWIERKVVRWERSIREVLRNSDLHRKTLLEKLQEAGKDLAREGDIKGKKMLDFLSLLRFGQEEGIFPQRRGCNGMSVGTWVAERLETIPLRGVCGDILEFLGVSLGRIRDDV</sequence>
<keyword evidence="2 5" id="KW-0547">Nucleotide-binding</keyword>
<dbReference type="EMBL" id="DTFV01000042">
    <property type="protein sequence ID" value="HGI30234.1"/>
    <property type="molecule type" value="Genomic_DNA"/>
</dbReference>
<evidence type="ECO:0000256" key="1">
    <source>
        <dbReference type="ARBA" id="ARBA00022679"/>
    </source>
</evidence>
<evidence type="ECO:0000313" key="7">
    <source>
        <dbReference type="EMBL" id="HGI30234.1"/>
    </source>
</evidence>
<dbReference type="GO" id="GO:0046314">
    <property type="term" value="P:phosphocreatine biosynthetic process"/>
    <property type="evidence" value="ECO:0007669"/>
    <property type="project" value="InterPro"/>
</dbReference>
<dbReference type="PANTHER" id="PTHR11547:SF38">
    <property type="entry name" value="ARGININE KINASE 1-RELATED"/>
    <property type="match status" value="1"/>
</dbReference>
<evidence type="ECO:0000256" key="4">
    <source>
        <dbReference type="ARBA" id="ARBA00022840"/>
    </source>
</evidence>
<proteinExistence type="inferred from homology"/>
<gene>
    <name evidence="7" type="ORF">ENV30_02810</name>
</gene>
<feature type="binding site" evidence="5">
    <location>
        <begin position="148"/>
        <end position="152"/>
    </location>
    <ligand>
        <name>ATP</name>
        <dbReference type="ChEBI" id="CHEBI:30616"/>
    </ligand>
</feature>
<evidence type="ECO:0000256" key="3">
    <source>
        <dbReference type="ARBA" id="ARBA00022777"/>
    </source>
</evidence>
<evidence type="ECO:0000256" key="5">
    <source>
        <dbReference type="PROSITE-ProRule" id="PRU00843"/>
    </source>
</evidence>
<evidence type="ECO:0000256" key="2">
    <source>
        <dbReference type="ARBA" id="ARBA00022741"/>
    </source>
</evidence>
<comment type="caution">
    <text evidence="7">The sequence shown here is derived from an EMBL/GenBank/DDBJ whole genome shotgun (WGS) entry which is preliminary data.</text>
</comment>
<feature type="binding site" evidence="5">
    <location>
        <position position="97"/>
    </location>
    <ligand>
        <name>ATP</name>
        <dbReference type="ChEBI" id="CHEBI:30616"/>
    </ligand>
</feature>
<keyword evidence="3 5" id="KW-0418">Kinase</keyword>
<dbReference type="InterPro" id="IPR014746">
    <property type="entry name" value="Gln_synth/guanido_kin_cat_dom"/>
</dbReference>
<evidence type="ECO:0000259" key="6">
    <source>
        <dbReference type="PROSITE" id="PS51510"/>
    </source>
</evidence>
<dbReference type="PANTHER" id="PTHR11547">
    <property type="entry name" value="ARGININE OR CREATINE KINASE"/>
    <property type="match status" value="1"/>
</dbReference>
<feature type="binding site" evidence="5">
    <location>
        <begin position="179"/>
        <end position="184"/>
    </location>
    <ligand>
        <name>ATP</name>
        <dbReference type="ChEBI" id="CHEBI:30616"/>
    </ligand>
</feature>
<feature type="domain" description="Phosphagen kinase C-terminal" evidence="6">
    <location>
        <begin position="1"/>
        <end position="226"/>
    </location>
</feature>
<dbReference type="SUPFAM" id="SSF55931">
    <property type="entry name" value="Glutamine synthetase/guanido kinase"/>
    <property type="match status" value="1"/>
</dbReference>
<dbReference type="Pfam" id="PF00217">
    <property type="entry name" value="ATP-gua_Ptrans"/>
    <property type="match status" value="1"/>
</dbReference>
<accession>A0A7V3YFN6</accession>
<reference evidence="7" key="1">
    <citation type="journal article" date="2020" name="mSystems">
        <title>Genome- and Community-Level Interaction Insights into Carbon Utilization and Element Cycling Functions of Hydrothermarchaeota in Hydrothermal Sediment.</title>
        <authorList>
            <person name="Zhou Z."/>
            <person name="Liu Y."/>
            <person name="Xu W."/>
            <person name="Pan J."/>
            <person name="Luo Z.H."/>
            <person name="Li M."/>
        </authorList>
    </citation>
    <scope>NUCLEOTIDE SEQUENCE [LARGE SCALE GENOMIC DNA]</scope>
    <source>
        <strain evidence="7">SpSt-747</strain>
    </source>
</reference>
<dbReference type="PROSITE" id="PS51510">
    <property type="entry name" value="PHOSPHAGEN_KINASE_C"/>
    <property type="match status" value="1"/>
</dbReference>
<dbReference type="GO" id="GO:0004111">
    <property type="term" value="F:creatine kinase activity"/>
    <property type="evidence" value="ECO:0007669"/>
    <property type="project" value="InterPro"/>
</dbReference>